<name>A0A0L0BS75_LUCCU</name>
<organism evidence="2 3">
    <name type="scientific">Lucilia cuprina</name>
    <name type="common">Green bottle fly</name>
    <name type="synonym">Australian sheep blowfly</name>
    <dbReference type="NCBI Taxonomy" id="7375"/>
    <lineage>
        <taxon>Eukaryota</taxon>
        <taxon>Metazoa</taxon>
        <taxon>Ecdysozoa</taxon>
        <taxon>Arthropoda</taxon>
        <taxon>Hexapoda</taxon>
        <taxon>Insecta</taxon>
        <taxon>Pterygota</taxon>
        <taxon>Neoptera</taxon>
        <taxon>Endopterygota</taxon>
        <taxon>Diptera</taxon>
        <taxon>Brachycera</taxon>
        <taxon>Muscomorpha</taxon>
        <taxon>Oestroidea</taxon>
        <taxon>Calliphoridae</taxon>
        <taxon>Luciliinae</taxon>
        <taxon>Lucilia</taxon>
    </lineage>
</organism>
<feature type="chain" id="PRO_5005535161" description="Protein TsetseEP domain-containing protein" evidence="1">
    <location>
        <begin position="20"/>
        <end position="218"/>
    </location>
</feature>
<evidence type="ECO:0000313" key="3">
    <source>
        <dbReference type="Proteomes" id="UP000037069"/>
    </source>
</evidence>
<comment type="caution">
    <text evidence="2">The sequence shown here is derived from an EMBL/GenBank/DDBJ whole genome shotgun (WGS) entry which is preliminary data.</text>
</comment>
<evidence type="ECO:0008006" key="4">
    <source>
        <dbReference type="Google" id="ProtNLM"/>
    </source>
</evidence>
<dbReference type="Proteomes" id="UP000037069">
    <property type="component" value="Unassembled WGS sequence"/>
</dbReference>
<dbReference type="OrthoDB" id="7838575at2759"/>
<evidence type="ECO:0000313" key="2">
    <source>
        <dbReference type="EMBL" id="KNC22877.1"/>
    </source>
</evidence>
<evidence type="ECO:0000256" key="1">
    <source>
        <dbReference type="SAM" id="SignalP"/>
    </source>
</evidence>
<accession>A0A0L0BS75</accession>
<protein>
    <recommendedName>
        <fullName evidence="4">Protein TsetseEP domain-containing protein</fullName>
    </recommendedName>
</protein>
<feature type="signal peptide" evidence="1">
    <location>
        <begin position="1"/>
        <end position="19"/>
    </location>
</feature>
<keyword evidence="1" id="KW-0732">Signal</keyword>
<dbReference type="OMA" id="VNCTIRR"/>
<dbReference type="AlphaFoldDB" id="A0A0L0BS75"/>
<keyword evidence="3" id="KW-1185">Reference proteome</keyword>
<reference evidence="2 3" key="1">
    <citation type="journal article" date="2015" name="Nat. Commun.">
        <title>Lucilia cuprina genome unlocks parasitic fly biology to underpin future interventions.</title>
        <authorList>
            <person name="Anstead C.A."/>
            <person name="Korhonen P.K."/>
            <person name="Young N.D."/>
            <person name="Hall R.S."/>
            <person name="Jex A.R."/>
            <person name="Murali S.C."/>
            <person name="Hughes D.S."/>
            <person name="Lee S.F."/>
            <person name="Perry T."/>
            <person name="Stroehlein A.J."/>
            <person name="Ansell B.R."/>
            <person name="Breugelmans B."/>
            <person name="Hofmann A."/>
            <person name="Qu J."/>
            <person name="Dugan S."/>
            <person name="Lee S.L."/>
            <person name="Chao H."/>
            <person name="Dinh H."/>
            <person name="Han Y."/>
            <person name="Doddapaneni H.V."/>
            <person name="Worley K.C."/>
            <person name="Muzny D.M."/>
            <person name="Ioannidis P."/>
            <person name="Waterhouse R.M."/>
            <person name="Zdobnov E.M."/>
            <person name="James P.J."/>
            <person name="Bagnall N.H."/>
            <person name="Kotze A.C."/>
            <person name="Gibbs R.A."/>
            <person name="Richards S."/>
            <person name="Batterham P."/>
            <person name="Gasser R.B."/>
        </authorList>
    </citation>
    <scope>NUCLEOTIDE SEQUENCE [LARGE SCALE GENOMIC DNA]</scope>
    <source>
        <strain evidence="2 3">LS</strain>
        <tissue evidence="2">Full body</tissue>
    </source>
</reference>
<dbReference type="EMBL" id="JRES01001442">
    <property type="protein sequence ID" value="KNC22877.1"/>
    <property type="molecule type" value="Genomic_DNA"/>
</dbReference>
<sequence>MKFAIFAFIASLCLVAVTAKATGELVVVNEDIQVYEYIAQELAEEIAEIEPQGFVSGIYFVLKKTVQTLQGLDCAVNEVYQILAASHTFLNDITGCGGEINQKVQTLVNAVKDIIETSKAIGGLNEAVCSNDHGSRGVKGVVSKVVGGVKLGHKCSSNMFLKLLRLARQIKRAIKLIIQIKNVPGDTSKCVLDAVDTVQNSYTQFPANIKACSKFSSY</sequence>
<gene>
    <name evidence="2" type="ORF">FF38_08783</name>
</gene>
<proteinExistence type="predicted"/>